<organism evidence="2 3">
    <name type="scientific">Araneus ventricosus</name>
    <name type="common">Orbweaver spider</name>
    <name type="synonym">Epeira ventricosa</name>
    <dbReference type="NCBI Taxonomy" id="182803"/>
    <lineage>
        <taxon>Eukaryota</taxon>
        <taxon>Metazoa</taxon>
        <taxon>Ecdysozoa</taxon>
        <taxon>Arthropoda</taxon>
        <taxon>Chelicerata</taxon>
        <taxon>Arachnida</taxon>
        <taxon>Araneae</taxon>
        <taxon>Araneomorphae</taxon>
        <taxon>Entelegynae</taxon>
        <taxon>Araneoidea</taxon>
        <taxon>Araneidae</taxon>
        <taxon>Araneus</taxon>
    </lineage>
</organism>
<protein>
    <submittedName>
        <fullName evidence="2">Uncharacterized protein</fullName>
    </submittedName>
</protein>
<evidence type="ECO:0000256" key="1">
    <source>
        <dbReference type="SAM" id="MobiDB-lite"/>
    </source>
</evidence>
<gene>
    <name evidence="2" type="ORF">AVEN_14570_1</name>
</gene>
<dbReference type="AlphaFoldDB" id="A0A4Y2CFC9"/>
<sequence length="138" mass="15866">MQEEISSPAPSRVNMIAKYTVPKSGKKYIFTIPILEKLREVNYTFNEMNELQKDGKSEYRSNGIDLFSYLKRNERAGGQPPPVLISSCKGFLLLLSQTDPKRKEPTSPRTSKEFRSKKFTTAERLEKLPYPEKFTANV</sequence>
<accession>A0A4Y2CFC9</accession>
<comment type="caution">
    <text evidence="2">The sequence shown here is derived from an EMBL/GenBank/DDBJ whole genome shotgun (WGS) entry which is preliminary data.</text>
</comment>
<reference evidence="2 3" key="1">
    <citation type="journal article" date="2019" name="Sci. Rep.">
        <title>Orb-weaving spider Araneus ventricosus genome elucidates the spidroin gene catalogue.</title>
        <authorList>
            <person name="Kono N."/>
            <person name="Nakamura H."/>
            <person name="Ohtoshi R."/>
            <person name="Moran D.A.P."/>
            <person name="Shinohara A."/>
            <person name="Yoshida Y."/>
            <person name="Fujiwara M."/>
            <person name="Mori M."/>
            <person name="Tomita M."/>
            <person name="Arakawa K."/>
        </authorList>
    </citation>
    <scope>NUCLEOTIDE SEQUENCE [LARGE SCALE GENOMIC DNA]</scope>
</reference>
<dbReference type="EMBL" id="BGPR01000186">
    <property type="protein sequence ID" value="GBM03063.1"/>
    <property type="molecule type" value="Genomic_DNA"/>
</dbReference>
<dbReference type="Proteomes" id="UP000499080">
    <property type="component" value="Unassembled WGS sequence"/>
</dbReference>
<feature type="region of interest" description="Disordered" evidence="1">
    <location>
        <begin position="96"/>
        <end position="118"/>
    </location>
</feature>
<feature type="compositionally biased region" description="Basic and acidic residues" evidence="1">
    <location>
        <begin position="99"/>
        <end position="118"/>
    </location>
</feature>
<name>A0A4Y2CFC9_ARAVE</name>
<keyword evidence="3" id="KW-1185">Reference proteome</keyword>
<dbReference type="OrthoDB" id="6431400at2759"/>
<proteinExistence type="predicted"/>
<evidence type="ECO:0000313" key="2">
    <source>
        <dbReference type="EMBL" id="GBM03063.1"/>
    </source>
</evidence>
<evidence type="ECO:0000313" key="3">
    <source>
        <dbReference type="Proteomes" id="UP000499080"/>
    </source>
</evidence>